<dbReference type="eggNOG" id="ENOG502S2G8">
    <property type="taxonomic scope" value="Eukaryota"/>
</dbReference>
<keyword evidence="4 11" id="KW-0999">Mitochondrion inner membrane</keyword>
<keyword evidence="8 11" id="KW-0143">Chaperone</keyword>
<keyword evidence="13" id="KW-1185">Reference proteome</keyword>
<dbReference type="Pfam" id="PF07960">
    <property type="entry name" value="CBP4"/>
    <property type="match status" value="1"/>
</dbReference>
<dbReference type="EMBL" id="KB932984">
    <property type="protein sequence ID" value="EOO01625.1"/>
    <property type="molecule type" value="Genomic_DNA"/>
</dbReference>
<evidence type="ECO:0000256" key="2">
    <source>
        <dbReference type="ARBA" id="ARBA00006780"/>
    </source>
</evidence>
<evidence type="ECO:0000313" key="12">
    <source>
        <dbReference type="EMBL" id="EOO01625.1"/>
    </source>
</evidence>
<evidence type="ECO:0000256" key="5">
    <source>
        <dbReference type="ARBA" id="ARBA00022989"/>
    </source>
</evidence>
<evidence type="ECO:0000256" key="4">
    <source>
        <dbReference type="ARBA" id="ARBA00022792"/>
    </source>
</evidence>
<evidence type="ECO:0000256" key="6">
    <source>
        <dbReference type="ARBA" id="ARBA00023128"/>
    </source>
</evidence>
<protein>
    <recommendedName>
        <fullName evidence="10 11">Cytochrome b mRNA-processing protein 4</fullName>
    </recommendedName>
</protein>
<keyword evidence="3 11" id="KW-0812">Transmembrane</keyword>
<accession>R8BQR4</accession>
<sequence>MAPKPTNWGRWLKMLGGGALVCVGGPALTMYLAPTDEELFQKYNPDLQRKSLEKRVERQQEFDDFVNRLKKYSKSSKPIWVVQKEDEERQRQAKLQESLKIADEVKARREAMRKEAGLSPESTR</sequence>
<dbReference type="OrthoDB" id="5576752at2759"/>
<evidence type="ECO:0000256" key="3">
    <source>
        <dbReference type="ARBA" id="ARBA00022692"/>
    </source>
</evidence>
<reference evidence="13" key="1">
    <citation type="journal article" date="2013" name="Genome Announc.">
        <title>Draft genome sequence of the ascomycete Phaeoacremonium aleophilum strain UCR-PA7, a causal agent of the esca disease complex in grapevines.</title>
        <authorList>
            <person name="Blanco-Ulate B."/>
            <person name="Rolshausen P."/>
            <person name="Cantu D."/>
        </authorList>
    </citation>
    <scope>NUCLEOTIDE SEQUENCE [LARGE SCALE GENOMIC DNA]</scope>
    <source>
        <strain evidence="13">UCR-PA7</strain>
    </source>
</reference>
<organism evidence="12 13">
    <name type="scientific">Phaeoacremonium minimum (strain UCR-PA7)</name>
    <name type="common">Esca disease fungus</name>
    <name type="synonym">Togninia minima</name>
    <dbReference type="NCBI Taxonomy" id="1286976"/>
    <lineage>
        <taxon>Eukaryota</taxon>
        <taxon>Fungi</taxon>
        <taxon>Dikarya</taxon>
        <taxon>Ascomycota</taxon>
        <taxon>Pezizomycotina</taxon>
        <taxon>Sordariomycetes</taxon>
        <taxon>Sordariomycetidae</taxon>
        <taxon>Togniniales</taxon>
        <taxon>Togniniaceae</taxon>
        <taxon>Phaeoacremonium</taxon>
    </lineage>
</organism>
<dbReference type="GeneID" id="19323094"/>
<gene>
    <name evidence="12" type="ORF">UCRPA7_2808</name>
</gene>
<dbReference type="GO" id="GO:0034551">
    <property type="term" value="P:mitochondrial respiratory chain complex III assembly"/>
    <property type="evidence" value="ECO:0007669"/>
    <property type="project" value="TreeGrafter"/>
</dbReference>
<feature type="transmembrane region" description="Helical" evidence="11">
    <location>
        <begin position="12"/>
        <end position="33"/>
    </location>
</feature>
<proteinExistence type="inferred from homology"/>
<evidence type="ECO:0000256" key="9">
    <source>
        <dbReference type="ARBA" id="ARBA00025413"/>
    </source>
</evidence>
<keyword evidence="5 11" id="KW-1133">Transmembrane helix</keyword>
<dbReference type="HOGENOM" id="CLU_136894_1_1_1"/>
<dbReference type="RefSeq" id="XP_007913567.1">
    <property type="nucleotide sequence ID" value="XM_007915376.1"/>
</dbReference>
<evidence type="ECO:0000256" key="10">
    <source>
        <dbReference type="ARBA" id="ARBA00031521"/>
    </source>
</evidence>
<dbReference type="Proteomes" id="UP000014074">
    <property type="component" value="Unassembled WGS sequence"/>
</dbReference>
<keyword evidence="6 11" id="KW-0496">Mitochondrion</keyword>
<evidence type="ECO:0000256" key="8">
    <source>
        <dbReference type="ARBA" id="ARBA00023186"/>
    </source>
</evidence>
<dbReference type="InterPro" id="IPR012420">
    <property type="entry name" value="Cbp4"/>
</dbReference>
<name>R8BQR4_PHAM7</name>
<evidence type="ECO:0000256" key="11">
    <source>
        <dbReference type="RuleBase" id="RU368005"/>
    </source>
</evidence>
<dbReference type="AlphaFoldDB" id="R8BQR4"/>
<dbReference type="GO" id="GO:0005743">
    <property type="term" value="C:mitochondrial inner membrane"/>
    <property type="evidence" value="ECO:0007669"/>
    <property type="project" value="UniProtKB-SubCell"/>
</dbReference>
<comment type="function">
    <text evidence="9 11">Essential for the assembly of ubiquinol-cytochrome c reductase. It has a direct effect on the correct occurrence of the Rieske protein, core 4, core 5 and apocytochrome b.</text>
</comment>
<keyword evidence="7 11" id="KW-0472">Membrane</keyword>
<dbReference type="PANTHER" id="PTHR28202">
    <property type="entry name" value="ASSEMBLY FACTOR CBP4"/>
    <property type="match status" value="1"/>
</dbReference>
<dbReference type="KEGG" id="tmn:UCRPA7_2808"/>
<evidence type="ECO:0000256" key="1">
    <source>
        <dbReference type="ARBA" id="ARBA00004434"/>
    </source>
</evidence>
<evidence type="ECO:0000313" key="13">
    <source>
        <dbReference type="Proteomes" id="UP000014074"/>
    </source>
</evidence>
<comment type="similarity">
    <text evidence="2 11">Belongs to the CBP4 family.</text>
</comment>
<dbReference type="PANTHER" id="PTHR28202:SF1">
    <property type="entry name" value="ASSEMBLY FACTOR CBP4"/>
    <property type="match status" value="1"/>
</dbReference>
<evidence type="ECO:0000256" key="7">
    <source>
        <dbReference type="ARBA" id="ARBA00023136"/>
    </source>
</evidence>
<comment type="subcellular location">
    <subcellularLocation>
        <location evidence="1 11">Mitochondrion inner membrane</location>
        <topology evidence="1 11">Single-pass membrane protein</topology>
    </subcellularLocation>
</comment>